<dbReference type="InterPro" id="IPR036400">
    <property type="entry name" value="Cyt_B5-like_heme/steroid_sf"/>
</dbReference>
<keyword evidence="2" id="KW-0479">Metal-binding</keyword>
<dbReference type="PANTHER" id="PTHR19359">
    <property type="entry name" value="CYTOCHROME B5"/>
    <property type="match status" value="1"/>
</dbReference>
<dbReference type="EMBL" id="CAXAMN010022217">
    <property type="protein sequence ID" value="CAK9067441.1"/>
    <property type="molecule type" value="Genomic_DNA"/>
</dbReference>
<dbReference type="Gene3D" id="3.10.120.10">
    <property type="entry name" value="Cytochrome b5-like heme/steroid binding domain"/>
    <property type="match status" value="1"/>
</dbReference>
<sequence length="254" mass="26843">MRRHAVGGSYAAKGLHGRGGGEAQHRCLAMGDHEPQGPWEGMLGRLVGVTEVYDVTAFHKKHPGGAGVLLQMGGKDATAAAAAAHKSILPANLMWEFCIGHIVRVKPPDEVKKEEPVAKAAAKKKKSAPGGEPGRRDQARRSPPSFVEDVERMLSRPTISTSKSAQEVVGRSSIVSNPENPGSEAGQEGKLERTFTTIMEEMDSEIMALDDDIHKERPSAPSAGIGLLCFLQGNACWSSSGGSHGGLQPIAKVA</sequence>
<keyword evidence="8" id="KW-1185">Reference proteome</keyword>
<accession>A0ABP0NV33</accession>
<name>A0ABP0NV33_9DINO</name>
<evidence type="ECO:0000256" key="5">
    <source>
        <dbReference type="SAM" id="MobiDB-lite"/>
    </source>
</evidence>
<dbReference type="PROSITE" id="PS50255">
    <property type="entry name" value="CYTOCHROME_B5_2"/>
    <property type="match status" value="1"/>
</dbReference>
<comment type="similarity">
    <text evidence="4">Belongs to the cytochrome b5 family.</text>
</comment>
<gene>
    <name evidence="7" type="ORF">CCMP2556_LOCUS33142</name>
</gene>
<keyword evidence="3" id="KW-0408">Iron</keyword>
<feature type="domain" description="Cytochrome b5 heme-binding" evidence="6">
    <location>
        <begin position="23"/>
        <end position="103"/>
    </location>
</feature>
<evidence type="ECO:0000256" key="3">
    <source>
        <dbReference type="ARBA" id="ARBA00023004"/>
    </source>
</evidence>
<comment type="caution">
    <text evidence="7">The sequence shown here is derived from an EMBL/GenBank/DDBJ whole genome shotgun (WGS) entry which is preliminary data.</text>
</comment>
<reference evidence="7 8" key="1">
    <citation type="submission" date="2024-02" db="EMBL/GenBank/DDBJ databases">
        <authorList>
            <person name="Chen Y."/>
            <person name="Shah S."/>
            <person name="Dougan E. K."/>
            <person name="Thang M."/>
            <person name="Chan C."/>
        </authorList>
    </citation>
    <scope>NUCLEOTIDE SEQUENCE [LARGE SCALE GENOMIC DNA]</scope>
</reference>
<dbReference type="Proteomes" id="UP001642484">
    <property type="component" value="Unassembled WGS sequence"/>
</dbReference>
<dbReference type="PRINTS" id="PR00363">
    <property type="entry name" value="CYTOCHROMEB5"/>
</dbReference>
<evidence type="ECO:0000256" key="4">
    <source>
        <dbReference type="ARBA" id="ARBA00038168"/>
    </source>
</evidence>
<keyword evidence="1" id="KW-0349">Heme</keyword>
<evidence type="ECO:0000256" key="1">
    <source>
        <dbReference type="ARBA" id="ARBA00022617"/>
    </source>
</evidence>
<dbReference type="SUPFAM" id="SSF55856">
    <property type="entry name" value="Cytochrome b5-like heme/steroid binding domain"/>
    <property type="match status" value="1"/>
</dbReference>
<protein>
    <recommendedName>
        <fullName evidence="6">Cytochrome b5 heme-binding domain-containing protein</fullName>
    </recommendedName>
</protein>
<feature type="region of interest" description="Disordered" evidence="5">
    <location>
        <begin position="109"/>
        <end position="192"/>
    </location>
</feature>
<proteinExistence type="inferred from homology"/>
<feature type="region of interest" description="Disordered" evidence="5">
    <location>
        <begin position="1"/>
        <end position="23"/>
    </location>
</feature>
<evidence type="ECO:0000259" key="6">
    <source>
        <dbReference type="PROSITE" id="PS50255"/>
    </source>
</evidence>
<dbReference type="Pfam" id="PF00173">
    <property type="entry name" value="Cyt-b5"/>
    <property type="match status" value="1"/>
</dbReference>
<organism evidence="7 8">
    <name type="scientific">Durusdinium trenchii</name>
    <dbReference type="NCBI Taxonomy" id="1381693"/>
    <lineage>
        <taxon>Eukaryota</taxon>
        <taxon>Sar</taxon>
        <taxon>Alveolata</taxon>
        <taxon>Dinophyceae</taxon>
        <taxon>Suessiales</taxon>
        <taxon>Symbiodiniaceae</taxon>
        <taxon>Durusdinium</taxon>
    </lineage>
</organism>
<evidence type="ECO:0000313" key="8">
    <source>
        <dbReference type="Proteomes" id="UP001642484"/>
    </source>
</evidence>
<dbReference type="InterPro" id="IPR050668">
    <property type="entry name" value="Cytochrome_b5"/>
</dbReference>
<evidence type="ECO:0000256" key="2">
    <source>
        <dbReference type="ARBA" id="ARBA00022723"/>
    </source>
</evidence>
<evidence type="ECO:0000313" key="7">
    <source>
        <dbReference type="EMBL" id="CAK9067441.1"/>
    </source>
</evidence>
<dbReference type="InterPro" id="IPR001199">
    <property type="entry name" value="Cyt_B5-like_heme/steroid-bd"/>
</dbReference>